<dbReference type="InterPro" id="IPR001179">
    <property type="entry name" value="PPIase_FKBP_dom"/>
</dbReference>
<name>A0A953LAP0_9BACT</name>
<organism evidence="9 10">
    <name type="scientific">Membranihabitans marinus</name>
    <dbReference type="NCBI Taxonomy" id="1227546"/>
    <lineage>
        <taxon>Bacteria</taxon>
        <taxon>Pseudomonadati</taxon>
        <taxon>Bacteroidota</taxon>
        <taxon>Saprospiria</taxon>
        <taxon>Saprospirales</taxon>
        <taxon>Saprospiraceae</taxon>
        <taxon>Membranihabitans</taxon>
    </lineage>
</organism>
<gene>
    <name evidence="9" type="ORF">KUV50_18575</name>
</gene>
<dbReference type="PANTHER" id="PTHR43811">
    <property type="entry name" value="FKBP-TYPE PEPTIDYL-PROLYL CIS-TRANS ISOMERASE FKPA"/>
    <property type="match status" value="1"/>
</dbReference>
<dbReference type="RefSeq" id="WP_222581715.1">
    <property type="nucleotide sequence ID" value="NZ_JAHVHU010000025.1"/>
</dbReference>
<evidence type="ECO:0000313" key="9">
    <source>
        <dbReference type="EMBL" id="MBY5960165.1"/>
    </source>
</evidence>
<evidence type="ECO:0000256" key="2">
    <source>
        <dbReference type="ARBA" id="ARBA00006577"/>
    </source>
</evidence>
<dbReference type="PANTHER" id="PTHR43811:SF19">
    <property type="entry name" value="39 KDA FK506-BINDING NUCLEAR PROTEIN"/>
    <property type="match status" value="1"/>
</dbReference>
<dbReference type="PROSITE" id="PS51257">
    <property type="entry name" value="PROKAR_LIPOPROTEIN"/>
    <property type="match status" value="1"/>
</dbReference>
<evidence type="ECO:0000256" key="7">
    <source>
        <dbReference type="SAM" id="SignalP"/>
    </source>
</evidence>
<dbReference type="EMBL" id="JAHVHU010000025">
    <property type="protein sequence ID" value="MBY5960165.1"/>
    <property type="molecule type" value="Genomic_DNA"/>
</dbReference>
<comment type="similarity">
    <text evidence="2 6">Belongs to the FKBP-type PPIase family.</text>
</comment>
<evidence type="ECO:0000256" key="4">
    <source>
        <dbReference type="ARBA" id="ARBA00023235"/>
    </source>
</evidence>
<evidence type="ECO:0000256" key="6">
    <source>
        <dbReference type="RuleBase" id="RU003915"/>
    </source>
</evidence>
<dbReference type="InterPro" id="IPR046357">
    <property type="entry name" value="PPIase_dom_sf"/>
</dbReference>
<keyword evidence="4 5" id="KW-0413">Isomerase</keyword>
<dbReference type="EC" id="5.2.1.8" evidence="6"/>
<evidence type="ECO:0000313" key="10">
    <source>
        <dbReference type="Proteomes" id="UP000753961"/>
    </source>
</evidence>
<keyword evidence="10" id="KW-1185">Reference proteome</keyword>
<feature type="signal peptide" evidence="7">
    <location>
        <begin position="1"/>
        <end position="20"/>
    </location>
</feature>
<feature type="domain" description="PPIase FKBP-type" evidence="8">
    <location>
        <begin position="213"/>
        <end position="302"/>
    </location>
</feature>
<evidence type="ECO:0000256" key="5">
    <source>
        <dbReference type="PROSITE-ProRule" id="PRU00277"/>
    </source>
</evidence>
<keyword evidence="3 5" id="KW-0697">Rotamase</keyword>
<proteinExistence type="inferred from homology"/>
<comment type="catalytic activity">
    <reaction evidence="1 5 6">
        <text>[protein]-peptidylproline (omega=180) = [protein]-peptidylproline (omega=0)</text>
        <dbReference type="Rhea" id="RHEA:16237"/>
        <dbReference type="Rhea" id="RHEA-COMP:10747"/>
        <dbReference type="Rhea" id="RHEA-COMP:10748"/>
        <dbReference type="ChEBI" id="CHEBI:83833"/>
        <dbReference type="ChEBI" id="CHEBI:83834"/>
        <dbReference type="EC" id="5.2.1.8"/>
    </reaction>
</comment>
<dbReference type="SUPFAM" id="SSF54534">
    <property type="entry name" value="FKBP-like"/>
    <property type="match status" value="1"/>
</dbReference>
<evidence type="ECO:0000256" key="3">
    <source>
        <dbReference type="ARBA" id="ARBA00023110"/>
    </source>
</evidence>
<dbReference type="AlphaFoldDB" id="A0A953LAP0"/>
<dbReference type="PROSITE" id="PS50059">
    <property type="entry name" value="FKBP_PPIASE"/>
    <property type="match status" value="1"/>
</dbReference>
<dbReference type="GO" id="GO:0003755">
    <property type="term" value="F:peptidyl-prolyl cis-trans isomerase activity"/>
    <property type="evidence" value="ECO:0007669"/>
    <property type="project" value="UniProtKB-UniRule"/>
</dbReference>
<evidence type="ECO:0000256" key="1">
    <source>
        <dbReference type="ARBA" id="ARBA00000971"/>
    </source>
</evidence>
<keyword evidence="7" id="KW-0732">Signal</keyword>
<accession>A0A953LAP0</accession>
<dbReference type="Pfam" id="PF00254">
    <property type="entry name" value="FKBP_C"/>
    <property type="match status" value="1"/>
</dbReference>
<dbReference type="FunFam" id="3.10.50.40:FF:000006">
    <property type="entry name" value="Peptidyl-prolyl cis-trans isomerase"/>
    <property type="match status" value="1"/>
</dbReference>
<evidence type="ECO:0000259" key="8">
    <source>
        <dbReference type="PROSITE" id="PS50059"/>
    </source>
</evidence>
<sequence length="303" mass="33404">MNKQVKLFSLLFSAIALMMACGTDQSEPTVEGTTEDGFRYNIYKTGSSNDLPQPTQYVYFKAGVLLDDTSVLQPLSDIVRFQIPADTTPVDQVNPIVNILQQMSVGDSANVYVDLDSIPQAKMQFPDNKYINNYFLVQDIVDEETALDAIAKEKEENMIKMQKAKEKSGKVDSLVGLYLDKYKKGELDSDLQKLESGLEIYTIEPGSGDPVGNNQVEVHYWGVLEEDGKMFDNSYDRGMPFPLTVGAGSVIKGWDEGVAKLHPGEEALLFIPSELGYGEQGAGGDIPANADLVFFVEVLKKES</sequence>
<feature type="chain" id="PRO_5037707400" description="Peptidyl-prolyl cis-trans isomerase" evidence="7">
    <location>
        <begin position="21"/>
        <end position="303"/>
    </location>
</feature>
<protein>
    <recommendedName>
        <fullName evidence="6">Peptidyl-prolyl cis-trans isomerase</fullName>
        <ecNumber evidence="6">5.2.1.8</ecNumber>
    </recommendedName>
</protein>
<reference evidence="9" key="1">
    <citation type="submission" date="2021-06" db="EMBL/GenBank/DDBJ databases">
        <title>44 bacteria genomes isolated from Dapeng, Shenzhen.</title>
        <authorList>
            <person name="Zheng W."/>
            <person name="Yu S."/>
            <person name="Huang Y."/>
        </authorList>
    </citation>
    <scope>NUCLEOTIDE SEQUENCE</scope>
    <source>
        <strain evidence="9">DP5N28-2</strain>
    </source>
</reference>
<dbReference type="Gene3D" id="3.10.50.40">
    <property type="match status" value="1"/>
</dbReference>
<comment type="caution">
    <text evidence="9">The sequence shown here is derived from an EMBL/GenBank/DDBJ whole genome shotgun (WGS) entry which is preliminary data.</text>
</comment>
<dbReference type="Proteomes" id="UP000753961">
    <property type="component" value="Unassembled WGS sequence"/>
</dbReference>